<feature type="signal peptide" evidence="2">
    <location>
        <begin position="1"/>
        <end position="38"/>
    </location>
</feature>
<sequence>MTLNRTTSSPTRSTTRSARRRRGLALAAVTALVASLTAACGGGEDDSADGAVELSIATFNEFGYEELIEEWNAENPDIQVTQRKVANWDEAKDNLYTKLAANSGLSDIEAVEGDAMRAILAESGAFVDLADPAVEGRWYDFVETQATDDEGQLIGYGTDIGPEGICYRADLFEEAGLPSDRAEVAELMGTWEDYYATGEQFVAAMPDTAWYDSSGSIGQAMINQIEYPFENADGEIDVENPELEAVWETVTSNSEAGLSTRLAQWNDDWTASFQNDGHATMPCPGWMLGIVEGNAAGVEGWDFADVFPGGAGNWGGSFLVVPAQSEHPEEAQQFAEWITRPEQQLRAYEAKGPFPSQPEALGDPILTEGTNPFFNDAPTGQILSNRAEALTMQPFKGVHYPDVLAAFQAALLRVDDGSNTPEESWETFVSDASALG</sequence>
<proteinExistence type="predicted"/>
<organism evidence="3 4">
    <name type="scientific">Nocardioides nanhaiensis</name>
    <dbReference type="NCBI Taxonomy" id="1476871"/>
    <lineage>
        <taxon>Bacteria</taxon>
        <taxon>Bacillati</taxon>
        <taxon>Actinomycetota</taxon>
        <taxon>Actinomycetes</taxon>
        <taxon>Propionibacteriales</taxon>
        <taxon>Nocardioidaceae</taxon>
        <taxon>Nocardioides</taxon>
    </lineage>
</organism>
<dbReference type="SUPFAM" id="SSF53850">
    <property type="entry name" value="Periplasmic binding protein-like II"/>
    <property type="match status" value="1"/>
</dbReference>
<dbReference type="PANTHER" id="PTHR43649:SF32">
    <property type="entry name" value="SUGAR BINDING SECRETED PROTEIN"/>
    <property type="match status" value="1"/>
</dbReference>
<dbReference type="InterPro" id="IPR006059">
    <property type="entry name" value="SBP"/>
</dbReference>
<protein>
    <submittedName>
        <fullName evidence="3">Extracellular solute-binding protein</fullName>
    </submittedName>
</protein>
<name>A0ABP8VVW5_9ACTN</name>
<reference evidence="4" key="1">
    <citation type="journal article" date="2019" name="Int. J. Syst. Evol. Microbiol.">
        <title>The Global Catalogue of Microorganisms (GCM) 10K type strain sequencing project: providing services to taxonomists for standard genome sequencing and annotation.</title>
        <authorList>
            <consortium name="The Broad Institute Genomics Platform"/>
            <consortium name="The Broad Institute Genome Sequencing Center for Infectious Disease"/>
            <person name="Wu L."/>
            <person name="Ma J."/>
        </authorList>
    </citation>
    <scope>NUCLEOTIDE SEQUENCE [LARGE SCALE GENOMIC DNA]</scope>
    <source>
        <strain evidence="4">JCM 18127</strain>
    </source>
</reference>
<dbReference type="Proteomes" id="UP001500621">
    <property type="component" value="Unassembled WGS sequence"/>
</dbReference>
<dbReference type="RefSeq" id="WP_345262833.1">
    <property type="nucleotide sequence ID" value="NZ_BAABIM010000001.1"/>
</dbReference>
<feature type="compositionally biased region" description="Low complexity" evidence="1">
    <location>
        <begin position="1"/>
        <end position="16"/>
    </location>
</feature>
<feature type="chain" id="PRO_5046493271" evidence="2">
    <location>
        <begin position="39"/>
        <end position="436"/>
    </location>
</feature>
<evidence type="ECO:0000313" key="4">
    <source>
        <dbReference type="Proteomes" id="UP001500621"/>
    </source>
</evidence>
<evidence type="ECO:0000313" key="3">
    <source>
        <dbReference type="EMBL" id="GAA4673246.1"/>
    </source>
</evidence>
<accession>A0ABP8VVW5</accession>
<dbReference type="Gene3D" id="3.40.190.10">
    <property type="entry name" value="Periplasmic binding protein-like II"/>
    <property type="match status" value="1"/>
</dbReference>
<dbReference type="PANTHER" id="PTHR43649">
    <property type="entry name" value="ARABINOSE-BINDING PROTEIN-RELATED"/>
    <property type="match status" value="1"/>
</dbReference>
<dbReference type="InterPro" id="IPR050490">
    <property type="entry name" value="Bact_solute-bd_prot1"/>
</dbReference>
<keyword evidence="2" id="KW-0732">Signal</keyword>
<feature type="region of interest" description="Disordered" evidence="1">
    <location>
        <begin position="1"/>
        <end position="21"/>
    </location>
</feature>
<dbReference type="Pfam" id="PF13416">
    <property type="entry name" value="SBP_bac_8"/>
    <property type="match status" value="1"/>
</dbReference>
<gene>
    <name evidence="3" type="ORF">GCM10023226_07780</name>
</gene>
<evidence type="ECO:0000256" key="1">
    <source>
        <dbReference type="SAM" id="MobiDB-lite"/>
    </source>
</evidence>
<dbReference type="EMBL" id="BAABIM010000001">
    <property type="protein sequence ID" value="GAA4673246.1"/>
    <property type="molecule type" value="Genomic_DNA"/>
</dbReference>
<keyword evidence="4" id="KW-1185">Reference proteome</keyword>
<comment type="caution">
    <text evidence="3">The sequence shown here is derived from an EMBL/GenBank/DDBJ whole genome shotgun (WGS) entry which is preliminary data.</text>
</comment>
<evidence type="ECO:0000256" key="2">
    <source>
        <dbReference type="SAM" id="SignalP"/>
    </source>
</evidence>